<keyword evidence="3" id="KW-1185">Reference proteome</keyword>
<dbReference type="Pfam" id="PF00583">
    <property type="entry name" value="Acetyltransf_1"/>
    <property type="match status" value="1"/>
</dbReference>
<keyword evidence="2" id="KW-0808">Transferase</keyword>
<proteinExistence type="predicted"/>
<evidence type="ECO:0000313" key="2">
    <source>
        <dbReference type="EMBL" id="TLV03428.1"/>
    </source>
</evidence>
<dbReference type="CDD" id="cd04301">
    <property type="entry name" value="NAT_SF"/>
    <property type="match status" value="1"/>
</dbReference>
<dbReference type="InterPro" id="IPR000182">
    <property type="entry name" value="GNAT_dom"/>
</dbReference>
<dbReference type="RefSeq" id="WP_138364636.1">
    <property type="nucleotide sequence ID" value="NZ_VCEJ01000002.1"/>
</dbReference>
<dbReference type="GO" id="GO:0016747">
    <property type="term" value="F:acyltransferase activity, transferring groups other than amino-acyl groups"/>
    <property type="evidence" value="ECO:0007669"/>
    <property type="project" value="InterPro"/>
</dbReference>
<comment type="caution">
    <text evidence="2">The sequence shown here is derived from an EMBL/GenBank/DDBJ whole genome shotgun (WGS) entry which is preliminary data.</text>
</comment>
<feature type="domain" description="N-acetyltransferase" evidence="1">
    <location>
        <begin position="3"/>
        <end position="142"/>
    </location>
</feature>
<protein>
    <submittedName>
        <fullName evidence="2">GNAT family N-acetyltransferase</fullName>
    </submittedName>
</protein>
<name>A0A5R9L4T4_9BACT</name>
<organism evidence="2 3">
    <name type="scientific">Dyadobacter luticola</name>
    <dbReference type="NCBI Taxonomy" id="1979387"/>
    <lineage>
        <taxon>Bacteria</taxon>
        <taxon>Pseudomonadati</taxon>
        <taxon>Bacteroidota</taxon>
        <taxon>Cytophagia</taxon>
        <taxon>Cytophagales</taxon>
        <taxon>Spirosomataceae</taxon>
        <taxon>Dyadobacter</taxon>
    </lineage>
</organism>
<sequence length="142" mass="16296">MNFEIVAFSDEYIDDLRELFLQSRRDTFTWADPLTFQPEDFDQSVAGESILVALIENNPVGFISWWPPDNFIHNLFMASDFHDQGIGKALLSHCLSQISRPAKLKCLTANLNAMEFYRRQGWTLENVGMSGEGEFGVWVLEE</sequence>
<dbReference type="PROSITE" id="PS51186">
    <property type="entry name" value="GNAT"/>
    <property type="match status" value="1"/>
</dbReference>
<dbReference type="AlphaFoldDB" id="A0A5R9L4T4"/>
<reference evidence="2 3" key="1">
    <citation type="submission" date="2019-05" db="EMBL/GenBank/DDBJ databases">
        <authorList>
            <person name="Qu J.-H."/>
        </authorList>
    </citation>
    <scope>NUCLEOTIDE SEQUENCE [LARGE SCALE GENOMIC DNA]</scope>
    <source>
        <strain evidence="2 3">T17</strain>
    </source>
</reference>
<accession>A0A5R9L4T4</accession>
<dbReference type="Proteomes" id="UP000306402">
    <property type="component" value="Unassembled WGS sequence"/>
</dbReference>
<dbReference type="InterPro" id="IPR016181">
    <property type="entry name" value="Acyl_CoA_acyltransferase"/>
</dbReference>
<dbReference type="OrthoDB" id="9788755at2"/>
<dbReference type="SUPFAM" id="SSF55729">
    <property type="entry name" value="Acyl-CoA N-acyltransferases (Nat)"/>
    <property type="match status" value="1"/>
</dbReference>
<dbReference type="Gene3D" id="3.40.630.30">
    <property type="match status" value="1"/>
</dbReference>
<evidence type="ECO:0000313" key="3">
    <source>
        <dbReference type="Proteomes" id="UP000306402"/>
    </source>
</evidence>
<dbReference type="EMBL" id="VCEJ01000002">
    <property type="protein sequence ID" value="TLV03428.1"/>
    <property type="molecule type" value="Genomic_DNA"/>
</dbReference>
<gene>
    <name evidence="2" type="ORF">FEN17_07425</name>
</gene>
<evidence type="ECO:0000259" key="1">
    <source>
        <dbReference type="PROSITE" id="PS51186"/>
    </source>
</evidence>